<reference evidence="8 9" key="1">
    <citation type="submission" date="2019-02" db="EMBL/GenBank/DDBJ databases">
        <title>Draft Genome Sequences of Six Type Strains of the Genus Massilia.</title>
        <authorList>
            <person name="Miess H."/>
            <person name="Frediansyhah A."/>
            <person name="Gross H."/>
        </authorList>
    </citation>
    <scope>NUCLEOTIDE SEQUENCE [LARGE SCALE GENOMIC DNA]</scope>
    <source>
        <strain evidence="8 9">DSM 17473</strain>
    </source>
</reference>
<feature type="domain" description="Core-binding (CB)" evidence="7">
    <location>
        <begin position="239"/>
        <end position="343"/>
    </location>
</feature>
<dbReference type="InterPro" id="IPR010998">
    <property type="entry name" value="Integrase_recombinase_N"/>
</dbReference>
<evidence type="ECO:0000256" key="4">
    <source>
        <dbReference type="ARBA" id="ARBA00023172"/>
    </source>
</evidence>
<dbReference type="PANTHER" id="PTHR30349">
    <property type="entry name" value="PHAGE INTEGRASE-RELATED"/>
    <property type="match status" value="1"/>
</dbReference>
<dbReference type="KEGG" id="plue:EWM63_27950"/>
<organism evidence="8 9">
    <name type="scientific">Pseudoduganella lutea</name>
    <dbReference type="NCBI Taxonomy" id="321985"/>
    <lineage>
        <taxon>Bacteria</taxon>
        <taxon>Pseudomonadati</taxon>
        <taxon>Pseudomonadota</taxon>
        <taxon>Betaproteobacteria</taxon>
        <taxon>Burkholderiales</taxon>
        <taxon>Oxalobacteraceae</taxon>
        <taxon>Telluria group</taxon>
        <taxon>Pseudoduganella</taxon>
    </lineage>
</organism>
<dbReference type="InterPro" id="IPR050090">
    <property type="entry name" value="Tyrosine_recombinase_XerCD"/>
</dbReference>
<keyword evidence="3 5" id="KW-0238">DNA-binding</keyword>
<evidence type="ECO:0000313" key="8">
    <source>
        <dbReference type="EMBL" id="QBE66334.1"/>
    </source>
</evidence>
<gene>
    <name evidence="8" type="ORF">EWM63_27950</name>
</gene>
<dbReference type="PANTHER" id="PTHR30349:SF41">
    <property type="entry name" value="INTEGRASE_RECOMBINASE PROTEIN MJ0367-RELATED"/>
    <property type="match status" value="1"/>
</dbReference>
<protein>
    <submittedName>
        <fullName evidence="8">Integrase</fullName>
    </submittedName>
</protein>
<keyword evidence="2" id="KW-0229">DNA integration</keyword>
<dbReference type="PROSITE" id="PS51898">
    <property type="entry name" value="TYR_RECOMBINASE"/>
    <property type="match status" value="1"/>
</dbReference>
<evidence type="ECO:0000256" key="2">
    <source>
        <dbReference type="ARBA" id="ARBA00022908"/>
    </source>
</evidence>
<dbReference type="CDD" id="cd00397">
    <property type="entry name" value="DNA_BRE_C"/>
    <property type="match status" value="1"/>
</dbReference>
<dbReference type="EMBL" id="CP035913">
    <property type="protein sequence ID" value="QBE66334.1"/>
    <property type="molecule type" value="Genomic_DNA"/>
</dbReference>
<dbReference type="Pfam" id="PF12482">
    <property type="entry name" value="DUF3701"/>
    <property type="match status" value="1"/>
</dbReference>
<dbReference type="Gene3D" id="1.10.150.130">
    <property type="match status" value="1"/>
</dbReference>
<evidence type="ECO:0000256" key="5">
    <source>
        <dbReference type="PROSITE-ProRule" id="PRU01248"/>
    </source>
</evidence>
<feature type="domain" description="Tyr recombinase" evidence="6">
    <location>
        <begin position="369"/>
        <end position="601"/>
    </location>
</feature>
<dbReference type="GO" id="GO:0003677">
    <property type="term" value="F:DNA binding"/>
    <property type="evidence" value="ECO:0007669"/>
    <property type="project" value="UniProtKB-UniRule"/>
</dbReference>
<dbReference type="InterPro" id="IPR044068">
    <property type="entry name" value="CB"/>
</dbReference>
<dbReference type="Pfam" id="PF00589">
    <property type="entry name" value="Phage_integrase"/>
    <property type="match status" value="1"/>
</dbReference>
<evidence type="ECO:0000256" key="3">
    <source>
        <dbReference type="ARBA" id="ARBA00023125"/>
    </source>
</evidence>
<sequence>MPPRPEETEGTTDMAQNTHVLLPDETFTRADYTALRAYCLKLPIERIASLYYGEDSPQVEEGLERFLIRMRDLLVERAIENQPAFATALTHARKTGNISAKALDILIQAADLKAPVPSREDAIGKWLRPRTVRSLRGDGIDTLGAFADFVNERGEAWWRGIPRLGAKRAVILMTWLRQHKTLGDINPAPRRVAQMPAYELLDPERTSTLKPLGTFCLPVNLDGQFGVNRSSTFCFITAMDDLAAIDCYLARFEHQPHTLRAYRKELERLVLWSVHVAKKPVSSLLVDDCESYKRFIQAPNRAFCGRTAQRGSALWRPFAEKPMTASSQRYAVQVLRAAFNYLVKVRYLAGNPWEAVRDPQVIQLINPIKVERALPPESWETLVETLRRRGEVQDNRQDRIALAALLLMGDSGLRRSEVVRVLRADLRPSEHVHGVWMMTTLGKRNKQRLVPVSPRTIVALRKHWADHGLDLYDPAEQERPLLVPLTVPPTGAALARHQHREDTAVQGYSVNAVYALVKTALSRVKEELLALSAEMPDEMTVEQIETMAAASPHAFRHTFGTVAVEQGMSQAVVQDVMGHADSSTTKLYSKSRAKHIAEEAARFYAQDNK</sequence>
<dbReference type="InterPro" id="IPR022169">
    <property type="entry name" value="DUF3701"/>
</dbReference>
<comment type="similarity">
    <text evidence="1">Belongs to the 'phage' integrase family.</text>
</comment>
<proteinExistence type="inferred from homology"/>
<dbReference type="InterPro" id="IPR011010">
    <property type="entry name" value="DNA_brk_join_enz"/>
</dbReference>
<evidence type="ECO:0000259" key="6">
    <source>
        <dbReference type="PROSITE" id="PS51898"/>
    </source>
</evidence>
<dbReference type="InterPro" id="IPR002104">
    <property type="entry name" value="Integrase_catalytic"/>
</dbReference>
<dbReference type="AlphaFoldDB" id="A0A4P6L4H4"/>
<dbReference type="Gene3D" id="1.10.443.10">
    <property type="entry name" value="Intergrase catalytic core"/>
    <property type="match status" value="1"/>
</dbReference>
<dbReference type="SUPFAM" id="SSF56349">
    <property type="entry name" value="DNA breaking-rejoining enzymes"/>
    <property type="match status" value="1"/>
</dbReference>
<accession>A0A4P6L4H4</accession>
<dbReference type="OrthoDB" id="8610787at2"/>
<dbReference type="Proteomes" id="UP000290637">
    <property type="component" value="Chromosome"/>
</dbReference>
<evidence type="ECO:0000256" key="1">
    <source>
        <dbReference type="ARBA" id="ARBA00008857"/>
    </source>
</evidence>
<keyword evidence="4" id="KW-0233">DNA recombination</keyword>
<evidence type="ECO:0000313" key="9">
    <source>
        <dbReference type="Proteomes" id="UP000290637"/>
    </source>
</evidence>
<name>A0A4P6L4H4_9BURK</name>
<dbReference type="PROSITE" id="PS51900">
    <property type="entry name" value="CB"/>
    <property type="match status" value="1"/>
</dbReference>
<evidence type="ECO:0000259" key="7">
    <source>
        <dbReference type="PROSITE" id="PS51900"/>
    </source>
</evidence>
<dbReference type="GO" id="GO:0006310">
    <property type="term" value="P:DNA recombination"/>
    <property type="evidence" value="ECO:0007669"/>
    <property type="project" value="UniProtKB-KW"/>
</dbReference>
<dbReference type="InterPro" id="IPR013762">
    <property type="entry name" value="Integrase-like_cat_sf"/>
</dbReference>
<dbReference type="GO" id="GO:0015074">
    <property type="term" value="P:DNA integration"/>
    <property type="evidence" value="ECO:0007669"/>
    <property type="project" value="UniProtKB-KW"/>
</dbReference>
<keyword evidence="9" id="KW-1185">Reference proteome</keyword>